<keyword evidence="3" id="KW-1185">Reference proteome</keyword>
<dbReference type="Pfam" id="PF00535">
    <property type="entry name" value="Glycos_transf_2"/>
    <property type="match status" value="1"/>
</dbReference>
<organism evidence="2 3">
    <name type="scientific">Salinimonas sediminis</name>
    <dbReference type="NCBI Taxonomy" id="2303538"/>
    <lineage>
        <taxon>Bacteria</taxon>
        <taxon>Pseudomonadati</taxon>
        <taxon>Pseudomonadota</taxon>
        <taxon>Gammaproteobacteria</taxon>
        <taxon>Alteromonadales</taxon>
        <taxon>Alteromonadaceae</taxon>
        <taxon>Alteromonas/Salinimonas group</taxon>
        <taxon>Salinimonas</taxon>
    </lineage>
</organism>
<proteinExistence type="predicted"/>
<dbReference type="InterPro" id="IPR001173">
    <property type="entry name" value="Glyco_trans_2-like"/>
</dbReference>
<sequence>MPIKKLLKKIQLKNKHRVYYRTLKNSAEFDDRFYKIMYMDVRADAFWSNNPILHYLEHGASEGRKPNKTFDSQWYVENNPDVEESGMNPLVHYILHGKQEGRRIHGNRYDYETRDRRELLRNTVINHLWGGYSKPALTDLQTVYSNEDEPADVRFFAAWHAARWYFYIDEIDKVLELAQLVSQLDSRFQNDKATAMMFAYGHLSKGQSSEARRVAESFLQQVPHDTDMLLTLANTEAEDAAKLDIINRIYTERGLAAVQKRDTSQPLSFANITGQTSPVHSDDKVSVIMPIFNAENDIASAIQSLLDQAYQNLEIIVVDDRSTDSTFEIVSGIADREPRVKAFQQEKNGGAYLARNRGLKEATGQFITTHDSDDWSHPDKIATQVELLQRKEAVMGVCLHWTRALDNLTFTHNWNLNARLVHWNHSSFLFRREVIDELGPWDSVIVGGDTEFIWRVQSHYGHGSVVKYKPNIPFSFALDDEGSLTRTKATHVKTIHNGLRHIYRSAAQWWHAQNDTSRLAPGERKFPAPKAMLKRGDNTLSCDAVVIADFTLSSEAHEALNKVQAILSDGGSVGLLHWPKYKSEKEDLQGEFFRLLLEPNCDAVVYGMEINCSDVYIQSDYITAPVLEARPVITTKNVTVLTGEPVADNDISKIHKILSQA</sequence>
<protein>
    <submittedName>
        <fullName evidence="2">Glycosyltransferase family 2 protein</fullName>
    </submittedName>
</protein>
<accession>A0A346NQN0</accession>
<dbReference type="EMBL" id="CP031769">
    <property type="protein sequence ID" value="AXR07837.1"/>
    <property type="molecule type" value="Genomic_DNA"/>
</dbReference>
<dbReference type="OrthoDB" id="433681at2"/>
<keyword evidence="2" id="KW-0808">Transferase</keyword>
<evidence type="ECO:0000259" key="1">
    <source>
        <dbReference type="Pfam" id="PF00535"/>
    </source>
</evidence>
<dbReference type="CDD" id="cd00761">
    <property type="entry name" value="Glyco_tranf_GTA_type"/>
    <property type="match status" value="1"/>
</dbReference>
<dbReference type="InterPro" id="IPR029044">
    <property type="entry name" value="Nucleotide-diphossugar_trans"/>
</dbReference>
<dbReference type="InterPro" id="IPR050834">
    <property type="entry name" value="Glycosyltransf_2"/>
</dbReference>
<dbReference type="KEGG" id="salm:D0Y50_16625"/>
<dbReference type="SUPFAM" id="SSF53448">
    <property type="entry name" value="Nucleotide-diphospho-sugar transferases"/>
    <property type="match status" value="1"/>
</dbReference>
<reference evidence="2 3" key="1">
    <citation type="submission" date="2018-08" db="EMBL/GenBank/DDBJ databases">
        <title>Salinimonas sediminis sp. nov., a piezophilic bacterium isolated from a deep-sea sediment sample from the New Britain Trench.</title>
        <authorList>
            <person name="Cao J."/>
        </authorList>
    </citation>
    <scope>NUCLEOTIDE SEQUENCE [LARGE SCALE GENOMIC DNA]</scope>
    <source>
        <strain evidence="2 3">N102</strain>
    </source>
</reference>
<evidence type="ECO:0000313" key="2">
    <source>
        <dbReference type="EMBL" id="AXR07837.1"/>
    </source>
</evidence>
<name>A0A346NQN0_9ALTE</name>
<feature type="domain" description="Glycosyltransferase 2-like" evidence="1">
    <location>
        <begin position="286"/>
        <end position="413"/>
    </location>
</feature>
<dbReference type="AlphaFoldDB" id="A0A346NQN0"/>
<dbReference type="RefSeq" id="WP_117318078.1">
    <property type="nucleotide sequence ID" value="NZ_CP031769.1"/>
</dbReference>
<dbReference type="GO" id="GO:0016740">
    <property type="term" value="F:transferase activity"/>
    <property type="evidence" value="ECO:0007669"/>
    <property type="project" value="UniProtKB-KW"/>
</dbReference>
<gene>
    <name evidence="2" type="ORF">D0Y50_16625</name>
</gene>
<dbReference type="PANTHER" id="PTHR43685:SF2">
    <property type="entry name" value="GLYCOSYLTRANSFERASE 2-LIKE DOMAIN-CONTAINING PROTEIN"/>
    <property type="match status" value="1"/>
</dbReference>
<evidence type="ECO:0000313" key="3">
    <source>
        <dbReference type="Proteomes" id="UP000262073"/>
    </source>
</evidence>
<dbReference type="Proteomes" id="UP000262073">
    <property type="component" value="Chromosome"/>
</dbReference>
<dbReference type="PANTHER" id="PTHR43685">
    <property type="entry name" value="GLYCOSYLTRANSFERASE"/>
    <property type="match status" value="1"/>
</dbReference>
<dbReference type="Gene3D" id="3.90.550.10">
    <property type="entry name" value="Spore Coat Polysaccharide Biosynthesis Protein SpsA, Chain A"/>
    <property type="match status" value="1"/>
</dbReference>